<name>A0A136JFR9_9PEZI</name>
<evidence type="ECO:0000256" key="2">
    <source>
        <dbReference type="SAM" id="MobiDB-lite"/>
    </source>
</evidence>
<evidence type="ECO:0000256" key="1">
    <source>
        <dbReference type="ARBA" id="ARBA00022729"/>
    </source>
</evidence>
<keyword evidence="1 3" id="KW-0732">Signal</keyword>
<feature type="chain" id="PRO_5007293723" description="Yeast cell wall synthesis Kre9/Knh1-like N-terminal domain-containing protein" evidence="3">
    <location>
        <begin position="20"/>
        <end position="234"/>
    </location>
</feature>
<feature type="signal peptide" evidence="3">
    <location>
        <begin position="1"/>
        <end position="19"/>
    </location>
</feature>
<dbReference type="PANTHER" id="PTHR40633">
    <property type="entry name" value="MATRIX PROTEIN, PUTATIVE (AFU_ORTHOLOGUE AFUA_8G05410)-RELATED"/>
    <property type="match status" value="1"/>
</dbReference>
<protein>
    <recommendedName>
        <fullName evidence="4">Yeast cell wall synthesis Kre9/Knh1-like N-terminal domain-containing protein</fullName>
    </recommendedName>
</protein>
<dbReference type="PANTHER" id="PTHR40633:SF1">
    <property type="entry name" value="GPI ANCHORED SERINE-THREONINE RICH PROTEIN (AFU_ORTHOLOGUE AFUA_1G03630)"/>
    <property type="match status" value="1"/>
</dbReference>
<accession>A0A136JFR9</accession>
<feature type="region of interest" description="Disordered" evidence="2">
    <location>
        <begin position="175"/>
        <end position="206"/>
    </location>
</feature>
<evidence type="ECO:0000313" key="6">
    <source>
        <dbReference type="Proteomes" id="UP000070501"/>
    </source>
</evidence>
<dbReference type="Pfam" id="PF10342">
    <property type="entry name" value="Kre9_KNH"/>
    <property type="match status" value="1"/>
</dbReference>
<gene>
    <name evidence="5" type="ORF">Micbo1qcDRAFT_158106</name>
</gene>
<evidence type="ECO:0000256" key="3">
    <source>
        <dbReference type="SAM" id="SignalP"/>
    </source>
</evidence>
<evidence type="ECO:0000259" key="4">
    <source>
        <dbReference type="Pfam" id="PF10342"/>
    </source>
</evidence>
<sequence>MRTSAIAAAVMALASAVSAQVDGFAVFSTPKAQEVVPAGKPYALKWVAGAFSGKAVLSLIGGETQPTQQFIANLTTIEVGANGFTWDVDCSLGKAKVYGLTITLVEKPTTFQWSQPFRIDNSGCAGQSSSSASASSSAAVYPTASASSSAAVYPTASVSSTKVVTQTSTAAPTTIVTKSTTESHAAQTSSSTKAPTTPVPTTTGGTTIPTAAAGKVAAGSFALAGAAVAAVLAL</sequence>
<dbReference type="STRING" id="196109.A0A136JFR9"/>
<keyword evidence="6" id="KW-1185">Reference proteome</keyword>
<organism evidence="5 6">
    <name type="scientific">Microdochium bolleyi</name>
    <dbReference type="NCBI Taxonomy" id="196109"/>
    <lineage>
        <taxon>Eukaryota</taxon>
        <taxon>Fungi</taxon>
        <taxon>Dikarya</taxon>
        <taxon>Ascomycota</taxon>
        <taxon>Pezizomycotina</taxon>
        <taxon>Sordariomycetes</taxon>
        <taxon>Xylariomycetidae</taxon>
        <taxon>Xylariales</taxon>
        <taxon>Microdochiaceae</taxon>
        <taxon>Microdochium</taxon>
    </lineage>
</organism>
<proteinExistence type="predicted"/>
<dbReference type="InterPro" id="IPR052982">
    <property type="entry name" value="SRP1/TIP1-like"/>
</dbReference>
<dbReference type="Proteomes" id="UP000070501">
    <property type="component" value="Unassembled WGS sequence"/>
</dbReference>
<feature type="domain" description="Yeast cell wall synthesis Kre9/Knh1-like N-terminal" evidence="4">
    <location>
        <begin position="29"/>
        <end position="119"/>
    </location>
</feature>
<evidence type="ECO:0000313" key="5">
    <source>
        <dbReference type="EMBL" id="KXJ95966.1"/>
    </source>
</evidence>
<feature type="compositionally biased region" description="Polar residues" evidence="2">
    <location>
        <begin position="175"/>
        <end position="184"/>
    </location>
</feature>
<dbReference type="InterPro" id="IPR018466">
    <property type="entry name" value="Kre9/Knh1-like_N"/>
</dbReference>
<feature type="compositionally biased region" description="Low complexity" evidence="2">
    <location>
        <begin position="185"/>
        <end position="206"/>
    </location>
</feature>
<reference evidence="6" key="1">
    <citation type="submission" date="2016-02" db="EMBL/GenBank/DDBJ databases">
        <title>Draft genome sequence of Microdochium bolleyi, a fungal endophyte of beachgrass.</title>
        <authorList>
            <consortium name="DOE Joint Genome Institute"/>
            <person name="David A.S."/>
            <person name="May G."/>
            <person name="Haridas S."/>
            <person name="Lim J."/>
            <person name="Wang M."/>
            <person name="Labutti K."/>
            <person name="Lipzen A."/>
            <person name="Barry K."/>
            <person name="Grigoriev I.V."/>
        </authorList>
    </citation>
    <scope>NUCLEOTIDE SEQUENCE [LARGE SCALE GENOMIC DNA]</scope>
    <source>
        <strain evidence="6">J235TASD1</strain>
    </source>
</reference>
<dbReference type="AlphaFoldDB" id="A0A136JFR9"/>
<dbReference type="InParanoid" id="A0A136JFR9"/>
<dbReference type="OrthoDB" id="2260257at2759"/>
<dbReference type="EMBL" id="KQ964246">
    <property type="protein sequence ID" value="KXJ95966.1"/>
    <property type="molecule type" value="Genomic_DNA"/>
</dbReference>